<dbReference type="Proteomes" id="UP000789342">
    <property type="component" value="Unassembled WGS sequence"/>
</dbReference>
<name>A0A9N9JJ86_9GLOM</name>
<evidence type="ECO:0000313" key="2">
    <source>
        <dbReference type="Proteomes" id="UP000789342"/>
    </source>
</evidence>
<comment type="caution">
    <text evidence="1">The sequence shown here is derived from an EMBL/GenBank/DDBJ whole genome shotgun (WGS) entry which is preliminary data.</text>
</comment>
<sequence length="55" mass="6691">IVALEIKKITNTKPSKPYLRRANPMISWMENREYRNHHDLHDGRNDLFLCSFKYE</sequence>
<feature type="non-terminal residue" evidence="1">
    <location>
        <position position="1"/>
    </location>
</feature>
<reference evidence="1" key="1">
    <citation type="submission" date="2021-06" db="EMBL/GenBank/DDBJ databases">
        <authorList>
            <person name="Kallberg Y."/>
            <person name="Tangrot J."/>
            <person name="Rosling A."/>
        </authorList>
    </citation>
    <scope>NUCLEOTIDE SEQUENCE</scope>
    <source>
        <strain evidence="1">CL551</strain>
    </source>
</reference>
<feature type="non-terminal residue" evidence="1">
    <location>
        <position position="55"/>
    </location>
</feature>
<dbReference type="AlphaFoldDB" id="A0A9N9JJ86"/>
<organism evidence="1 2">
    <name type="scientific">Acaulospora morrowiae</name>
    <dbReference type="NCBI Taxonomy" id="94023"/>
    <lineage>
        <taxon>Eukaryota</taxon>
        <taxon>Fungi</taxon>
        <taxon>Fungi incertae sedis</taxon>
        <taxon>Mucoromycota</taxon>
        <taxon>Glomeromycotina</taxon>
        <taxon>Glomeromycetes</taxon>
        <taxon>Diversisporales</taxon>
        <taxon>Acaulosporaceae</taxon>
        <taxon>Acaulospora</taxon>
    </lineage>
</organism>
<evidence type="ECO:0000313" key="1">
    <source>
        <dbReference type="EMBL" id="CAG8784316.1"/>
    </source>
</evidence>
<gene>
    <name evidence="1" type="ORF">AMORRO_LOCUS17588</name>
</gene>
<accession>A0A9N9JJ86</accession>
<dbReference type="EMBL" id="CAJVPV010055257">
    <property type="protein sequence ID" value="CAG8784316.1"/>
    <property type="molecule type" value="Genomic_DNA"/>
</dbReference>
<proteinExistence type="predicted"/>
<protein>
    <submittedName>
        <fullName evidence="1">18264_t:CDS:1</fullName>
    </submittedName>
</protein>
<keyword evidence="2" id="KW-1185">Reference proteome</keyword>